<dbReference type="EMBL" id="BAABCK010000069">
    <property type="protein sequence ID" value="GAA3733309.1"/>
    <property type="molecule type" value="Genomic_DNA"/>
</dbReference>
<gene>
    <name evidence="1" type="ORF">GCM10022378_21980</name>
</gene>
<accession>A0ABP7FA49</accession>
<evidence type="ECO:0000313" key="1">
    <source>
        <dbReference type="EMBL" id="GAA3733309.1"/>
    </source>
</evidence>
<keyword evidence="2" id="KW-1185">Reference proteome</keyword>
<dbReference type="SUPFAM" id="SSF53098">
    <property type="entry name" value="Ribonuclease H-like"/>
    <property type="match status" value="1"/>
</dbReference>
<proteinExistence type="predicted"/>
<sequence>MPGNLFKSITFDCGKEFSNWQSMSNRNDLSIYFADPGTPSQRGLNEHSNGLLRMEGLAKDMDLIGSVRLLSHPSLQEETTSQ</sequence>
<evidence type="ECO:0000313" key="2">
    <source>
        <dbReference type="Proteomes" id="UP001500920"/>
    </source>
</evidence>
<reference evidence="2" key="1">
    <citation type="journal article" date="2019" name="Int. J. Syst. Evol. Microbiol.">
        <title>The Global Catalogue of Microorganisms (GCM) 10K type strain sequencing project: providing services to taxonomists for standard genome sequencing and annotation.</title>
        <authorList>
            <consortium name="The Broad Institute Genomics Platform"/>
            <consortium name="The Broad Institute Genome Sequencing Center for Infectious Disease"/>
            <person name="Wu L."/>
            <person name="Ma J."/>
        </authorList>
    </citation>
    <scope>NUCLEOTIDE SEQUENCE [LARGE SCALE GENOMIC DNA]</scope>
    <source>
        <strain evidence="2">JCM 16981</strain>
    </source>
</reference>
<organism evidence="1 2">
    <name type="scientific">Salinicoccus jeotgali</name>
    <dbReference type="NCBI Taxonomy" id="381634"/>
    <lineage>
        <taxon>Bacteria</taxon>
        <taxon>Bacillati</taxon>
        <taxon>Bacillota</taxon>
        <taxon>Bacilli</taxon>
        <taxon>Bacillales</taxon>
        <taxon>Staphylococcaceae</taxon>
        <taxon>Salinicoccus</taxon>
    </lineage>
</organism>
<protein>
    <recommendedName>
        <fullName evidence="3">Integrase catalytic domain-containing protein</fullName>
    </recommendedName>
</protein>
<evidence type="ECO:0008006" key="3">
    <source>
        <dbReference type="Google" id="ProtNLM"/>
    </source>
</evidence>
<dbReference type="InterPro" id="IPR012337">
    <property type="entry name" value="RNaseH-like_sf"/>
</dbReference>
<name>A0ABP7FA49_9STAP</name>
<dbReference type="Proteomes" id="UP001500920">
    <property type="component" value="Unassembled WGS sequence"/>
</dbReference>
<comment type="caution">
    <text evidence="1">The sequence shown here is derived from an EMBL/GenBank/DDBJ whole genome shotgun (WGS) entry which is preliminary data.</text>
</comment>